<evidence type="ECO:0000256" key="11">
    <source>
        <dbReference type="PROSITE-ProRule" id="PRU00042"/>
    </source>
</evidence>
<dbReference type="Pfam" id="PF00651">
    <property type="entry name" value="BTB"/>
    <property type="match status" value="1"/>
</dbReference>
<accession>A0A7R9FSQ4</accession>
<evidence type="ECO:0000256" key="1">
    <source>
        <dbReference type="ARBA" id="ARBA00004123"/>
    </source>
</evidence>
<keyword evidence="6" id="KW-0862">Zinc</keyword>
<keyword evidence="5 11" id="KW-0863">Zinc-finger</keyword>
<dbReference type="FunFam" id="3.30.160.60:FF:000688">
    <property type="entry name" value="zinc finger protein 197 isoform X1"/>
    <property type="match status" value="1"/>
</dbReference>
<keyword evidence="10" id="KW-0539">Nucleus</keyword>
<dbReference type="PANTHER" id="PTHR46105">
    <property type="entry name" value="AGAP004733-PA"/>
    <property type="match status" value="1"/>
</dbReference>
<comment type="similarity">
    <text evidence="2">Belongs to the krueppel C2H2-type zinc-finger protein family.</text>
</comment>
<evidence type="ECO:0000256" key="8">
    <source>
        <dbReference type="ARBA" id="ARBA00023125"/>
    </source>
</evidence>
<evidence type="ECO:0000256" key="9">
    <source>
        <dbReference type="ARBA" id="ARBA00023163"/>
    </source>
</evidence>
<keyword evidence="16" id="KW-1185">Reference proteome</keyword>
<dbReference type="GO" id="GO:0005634">
    <property type="term" value="C:nucleus"/>
    <property type="evidence" value="ECO:0007669"/>
    <property type="project" value="UniProtKB-SubCell"/>
</dbReference>
<organism evidence="15">
    <name type="scientific">Darwinula stevensoni</name>
    <dbReference type="NCBI Taxonomy" id="69355"/>
    <lineage>
        <taxon>Eukaryota</taxon>
        <taxon>Metazoa</taxon>
        <taxon>Ecdysozoa</taxon>
        <taxon>Arthropoda</taxon>
        <taxon>Crustacea</taxon>
        <taxon>Oligostraca</taxon>
        <taxon>Ostracoda</taxon>
        <taxon>Podocopa</taxon>
        <taxon>Podocopida</taxon>
        <taxon>Darwinulocopina</taxon>
        <taxon>Darwinuloidea</taxon>
        <taxon>Darwinulidae</taxon>
        <taxon>Darwinula</taxon>
    </lineage>
</organism>
<reference evidence="15" key="1">
    <citation type="submission" date="2020-11" db="EMBL/GenBank/DDBJ databases">
        <authorList>
            <person name="Tran Van P."/>
        </authorList>
    </citation>
    <scope>NUCLEOTIDE SEQUENCE</scope>
</reference>
<proteinExistence type="inferred from homology"/>
<evidence type="ECO:0000259" key="14">
    <source>
        <dbReference type="PROSITE" id="PS50157"/>
    </source>
</evidence>
<dbReference type="GO" id="GO:0042802">
    <property type="term" value="F:identical protein binding"/>
    <property type="evidence" value="ECO:0007669"/>
    <property type="project" value="UniProtKB-ARBA"/>
</dbReference>
<dbReference type="SMART" id="SM00225">
    <property type="entry name" value="BTB"/>
    <property type="match status" value="1"/>
</dbReference>
<dbReference type="PROSITE" id="PS50157">
    <property type="entry name" value="ZINC_FINGER_C2H2_2"/>
    <property type="match status" value="5"/>
</dbReference>
<evidence type="ECO:0000259" key="13">
    <source>
        <dbReference type="PROSITE" id="PS50097"/>
    </source>
</evidence>
<dbReference type="OrthoDB" id="5062908at2759"/>
<dbReference type="SUPFAM" id="SSF54695">
    <property type="entry name" value="POZ domain"/>
    <property type="match status" value="1"/>
</dbReference>
<dbReference type="Pfam" id="PF00096">
    <property type="entry name" value="zf-C2H2"/>
    <property type="match status" value="3"/>
</dbReference>
<dbReference type="EMBL" id="LR904908">
    <property type="protein sequence ID" value="CAD7253170.1"/>
    <property type="molecule type" value="Genomic_DNA"/>
</dbReference>
<dbReference type="SMART" id="SM00355">
    <property type="entry name" value="ZnF_C2H2"/>
    <property type="match status" value="5"/>
</dbReference>
<dbReference type="AlphaFoldDB" id="A0A7R9FSQ4"/>
<dbReference type="InterPro" id="IPR050457">
    <property type="entry name" value="ZnFinger_BTB_dom_contain"/>
</dbReference>
<dbReference type="Proteomes" id="UP000677054">
    <property type="component" value="Unassembled WGS sequence"/>
</dbReference>
<dbReference type="SUPFAM" id="SSF57667">
    <property type="entry name" value="beta-beta-alpha zinc fingers"/>
    <property type="match status" value="3"/>
</dbReference>
<dbReference type="InterPro" id="IPR036236">
    <property type="entry name" value="Znf_C2H2_sf"/>
</dbReference>
<dbReference type="Gene3D" id="3.30.160.60">
    <property type="entry name" value="Classic Zinc Finger"/>
    <property type="match status" value="3"/>
</dbReference>
<dbReference type="PROSITE" id="PS50097">
    <property type="entry name" value="BTB"/>
    <property type="match status" value="1"/>
</dbReference>
<dbReference type="FunFam" id="3.30.160.60:FF:000250">
    <property type="entry name" value="zinc finger protein 197 isoform X1"/>
    <property type="match status" value="1"/>
</dbReference>
<dbReference type="PROSITE" id="PS00028">
    <property type="entry name" value="ZINC_FINGER_C2H2_1"/>
    <property type="match status" value="2"/>
</dbReference>
<evidence type="ECO:0000313" key="16">
    <source>
        <dbReference type="Proteomes" id="UP000677054"/>
    </source>
</evidence>
<feature type="domain" description="C2H2-type" evidence="14">
    <location>
        <begin position="307"/>
        <end position="334"/>
    </location>
</feature>
<dbReference type="GO" id="GO:0000978">
    <property type="term" value="F:RNA polymerase II cis-regulatory region sequence-specific DNA binding"/>
    <property type="evidence" value="ECO:0007669"/>
    <property type="project" value="TreeGrafter"/>
</dbReference>
<evidence type="ECO:0000256" key="4">
    <source>
        <dbReference type="ARBA" id="ARBA00022737"/>
    </source>
</evidence>
<evidence type="ECO:0000256" key="10">
    <source>
        <dbReference type="ARBA" id="ARBA00023242"/>
    </source>
</evidence>
<gene>
    <name evidence="15" type="ORF">DSTB1V02_LOCUS12920</name>
</gene>
<dbReference type="GO" id="GO:0000981">
    <property type="term" value="F:DNA-binding transcription factor activity, RNA polymerase II-specific"/>
    <property type="evidence" value="ECO:0007669"/>
    <property type="project" value="TreeGrafter"/>
</dbReference>
<feature type="non-terminal residue" evidence="15">
    <location>
        <position position="501"/>
    </location>
</feature>
<keyword evidence="4" id="KW-0677">Repeat</keyword>
<keyword evidence="9" id="KW-0804">Transcription</keyword>
<dbReference type="InterPro" id="IPR011333">
    <property type="entry name" value="SKP1/BTB/POZ_sf"/>
</dbReference>
<dbReference type="InterPro" id="IPR000210">
    <property type="entry name" value="BTB/POZ_dom"/>
</dbReference>
<dbReference type="CDD" id="cd18315">
    <property type="entry name" value="BTB_POZ_BAB-like"/>
    <property type="match status" value="1"/>
</dbReference>
<keyword evidence="8" id="KW-0238">DNA-binding</keyword>
<evidence type="ECO:0000256" key="7">
    <source>
        <dbReference type="ARBA" id="ARBA00023015"/>
    </source>
</evidence>
<protein>
    <submittedName>
        <fullName evidence="15">Uncharacterized protein</fullName>
    </submittedName>
</protein>
<keyword evidence="3" id="KW-0479">Metal-binding</keyword>
<dbReference type="InterPro" id="IPR013087">
    <property type="entry name" value="Znf_C2H2_type"/>
</dbReference>
<keyword evidence="7" id="KW-0805">Transcription regulation</keyword>
<evidence type="ECO:0000256" key="2">
    <source>
        <dbReference type="ARBA" id="ARBA00006991"/>
    </source>
</evidence>
<feature type="domain" description="C2H2-type" evidence="14">
    <location>
        <begin position="399"/>
        <end position="424"/>
    </location>
</feature>
<evidence type="ECO:0000256" key="6">
    <source>
        <dbReference type="ARBA" id="ARBA00022833"/>
    </source>
</evidence>
<dbReference type="EMBL" id="CAJPEV010005391">
    <property type="protein sequence ID" value="CAG0903107.1"/>
    <property type="molecule type" value="Genomic_DNA"/>
</dbReference>
<dbReference type="GO" id="GO:0008270">
    <property type="term" value="F:zinc ion binding"/>
    <property type="evidence" value="ECO:0007669"/>
    <property type="project" value="UniProtKB-KW"/>
</dbReference>
<evidence type="ECO:0000313" key="15">
    <source>
        <dbReference type="EMBL" id="CAD7253170.1"/>
    </source>
</evidence>
<feature type="domain" description="C2H2-type" evidence="14">
    <location>
        <begin position="371"/>
        <end position="398"/>
    </location>
</feature>
<name>A0A7R9FSQ4_9CRUS</name>
<evidence type="ECO:0000256" key="3">
    <source>
        <dbReference type="ARBA" id="ARBA00022723"/>
    </source>
</evidence>
<feature type="domain" description="BTB" evidence="13">
    <location>
        <begin position="49"/>
        <end position="114"/>
    </location>
</feature>
<feature type="compositionally biased region" description="Polar residues" evidence="12">
    <location>
        <begin position="195"/>
        <end position="221"/>
    </location>
</feature>
<feature type="domain" description="C2H2-type" evidence="14">
    <location>
        <begin position="448"/>
        <end position="475"/>
    </location>
</feature>
<dbReference type="Gene3D" id="3.30.710.10">
    <property type="entry name" value="Potassium Channel Kv1.1, Chain A"/>
    <property type="match status" value="1"/>
</dbReference>
<feature type="compositionally biased region" description="Acidic residues" evidence="12">
    <location>
        <begin position="246"/>
        <end position="257"/>
    </location>
</feature>
<feature type="region of interest" description="Disordered" evidence="12">
    <location>
        <begin position="169"/>
        <end position="287"/>
    </location>
</feature>
<sequence>MISRHWYYLSELKQVERMAGSSKYNLKWNSHHAETFSSFDTLRSREMLVDITLSCDGQSLKAHKLVLCAGSGYFERVLQRDSHPNPVFYFFGVDPHLLKFISDFMYMGEVDVPSVDLEKFIQLAEALEVKGLKGDRSKTSHSSGPYYNASGATIPVSHMQDALMHKRKSYSEDHYPPSVPKMARRSVCPPAGPSVRSTSRGQAVNQTSAIASASSPRTSQVEAEPTIKEEVVDLEEDSAQGGDFEQSAEQEEWDEEAQASYYSEGEGATRSSQDLPQNIPPEIDPSTIRADSDYVWSGYTSSKMKVWFCGACGYVNPKKDKVTRHAPIHSGERPYVCAECGRGFTRQDNLTVRADTDYVWSGYTSSKGKVWFCGACGYVNPKKDKVARHAPIHSGEKPFVCTECGRSFTRRDNLMTHRRLASHSKFTIVVHKDYVWSGYSVGHQLKMWFCGACPYKSINKQHTERHALNHSGEKPFVCVVCGKCFRQQSHLVAHSITHRMK</sequence>
<dbReference type="PANTHER" id="PTHR46105:SF5">
    <property type="entry name" value="ZINC FINGER AND BTB DOMAIN-CONTAINING PROTEIN 44 ISOFORM X1"/>
    <property type="match status" value="1"/>
</dbReference>
<evidence type="ECO:0000256" key="12">
    <source>
        <dbReference type="SAM" id="MobiDB-lite"/>
    </source>
</evidence>
<evidence type="ECO:0000256" key="5">
    <source>
        <dbReference type="ARBA" id="ARBA00022771"/>
    </source>
</evidence>
<feature type="domain" description="C2H2-type" evidence="14">
    <location>
        <begin position="476"/>
        <end position="501"/>
    </location>
</feature>
<dbReference type="FunFam" id="3.30.160.60:FF:000508">
    <property type="entry name" value="Myeloid zinc finger 1"/>
    <property type="match status" value="1"/>
</dbReference>
<comment type="subcellular location">
    <subcellularLocation>
        <location evidence="1">Nucleus</location>
    </subcellularLocation>
</comment>